<evidence type="ECO:0000313" key="2">
    <source>
        <dbReference type="Proteomes" id="UP000823960"/>
    </source>
</evidence>
<dbReference type="Proteomes" id="UP000823960">
    <property type="component" value="Unassembled WGS sequence"/>
</dbReference>
<dbReference type="Pfam" id="PF00702">
    <property type="entry name" value="Hydrolase"/>
    <property type="match status" value="1"/>
</dbReference>
<gene>
    <name evidence="1" type="ORF">IAD28_02340</name>
</gene>
<dbReference type="InterPro" id="IPR010021">
    <property type="entry name" value="PGPP1/Gep4"/>
</dbReference>
<accession>A0A9D1NPJ4</accession>
<dbReference type="InterPro" id="IPR036412">
    <property type="entry name" value="HAD-like_sf"/>
</dbReference>
<dbReference type="GO" id="GO:0008962">
    <property type="term" value="F:phosphatidylglycerophosphatase activity"/>
    <property type="evidence" value="ECO:0007669"/>
    <property type="project" value="InterPro"/>
</dbReference>
<protein>
    <submittedName>
        <fullName evidence="1">YqeG family HAD IIIA-type phosphatase</fullName>
    </submittedName>
</protein>
<reference evidence="1" key="1">
    <citation type="submission" date="2020-10" db="EMBL/GenBank/DDBJ databases">
        <authorList>
            <person name="Gilroy R."/>
        </authorList>
    </citation>
    <scope>NUCLEOTIDE SEQUENCE</scope>
    <source>
        <strain evidence="1">1370</strain>
    </source>
</reference>
<name>A0A9D1NPJ4_9FIRM</name>
<dbReference type="Gene3D" id="3.40.50.1000">
    <property type="entry name" value="HAD superfamily/HAD-like"/>
    <property type="match status" value="1"/>
</dbReference>
<reference evidence="1" key="2">
    <citation type="journal article" date="2021" name="PeerJ">
        <title>Extensive microbial diversity within the chicken gut microbiome revealed by metagenomics and culture.</title>
        <authorList>
            <person name="Gilroy R."/>
            <person name="Ravi A."/>
            <person name="Getino M."/>
            <person name="Pursley I."/>
            <person name="Horton D.L."/>
            <person name="Alikhan N.F."/>
            <person name="Baker D."/>
            <person name="Gharbi K."/>
            <person name="Hall N."/>
            <person name="Watson M."/>
            <person name="Adriaenssens E.M."/>
            <person name="Foster-Nyarko E."/>
            <person name="Jarju S."/>
            <person name="Secka A."/>
            <person name="Antonio M."/>
            <person name="Oren A."/>
            <person name="Chaudhuri R.R."/>
            <person name="La Ragione R."/>
            <person name="Hildebrand F."/>
            <person name="Pallen M.J."/>
        </authorList>
    </citation>
    <scope>NUCLEOTIDE SEQUENCE</scope>
    <source>
        <strain evidence="1">1370</strain>
    </source>
</reference>
<evidence type="ECO:0000313" key="1">
    <source>
        <dbReference type="EMBL" id="HIV10519.1"/>
    </source>
</evidence>
<dbReference type="InterPro" id="IPR023214">
    <property type="entry name" value="HAD_sf"/>
</dbReference>
<dbReference type="NCBIfam" id="TIGR01668">
    <property type="entry name" value="YqeG_hyp_ppase"/>
    <property type="match status" value="1"/>
</dbReference>
<dbReference type="AlphaFoldDB" id="A0A9D1NPJ4"/>
<sequence length="171" mass="19288">MGLLLRPDYVFQSVSDITPEFLRGEGIAALILDLDNTLTTHNNPIPREDISLWLDCMRAEGIRMLILSNNHYDRVKPFSESLGLDFVCDGGKPLGSGYKRCLKLLDMDKGNVASVGDQIYTDVLGSGLFGIRSIFTFPIAWETGFWFRVKRFLEKPFLPKKSRIIAKEASK</sequence>
<dbReference type="SUPFAM" id="SSF56784">
    <property type="entry name" value="HAD-like"/>
    <property type="match status" value="1"/>
</dbReference>
<comment type="caution">
    <text evidence="1">The sequence shown here is derived from an EMBL/GenBank/DDBJ whole genome shotgun (WGS) entry which is preliminary data.</text>
</comment>
<organism evidence="1 2">
    <name type="scientific">Candidatus Faeciplasma avium</name>
    <dbReference type="NCBI Taxonomy" id="2840798"/>
    <lineage>
        <taxon>Bacteria</taxon>
        <taxon>Bacillati</taxon>
        <taxon>Bacillota</taxon>
        <taxon>Clostridia</taxon>
        <taxon>Eubacteriales</taxon>
        <taxon>Oscillospiraceae</taxon>
        <taxon>Oscillospiraceae incertae sedis</taxon>
        <taxon>Candidatus Faeciplasma</taxon>
    </lineage>
</organism>
<dbReference type="EMBL" id="DVOL01000031">
    <property type="protein sequence ID" value="HIV10519.1"/>
    <property type="molecule type" value="Genomic_DNA"/>
</dbReference>
<proteinExistence type="predicted"/>